<dbReference type="SMART" id="SM00460">
    <property type="entry name" value="TGc"/>
    <property type="match status" value="1"/>
</dbReference>
<dbReference type="InterPro" id="IPR002931">
    <property type="entry name" value="Transglutaminase-like"/>
</dbReference>
<dbReference type="AlphaFoldDB" id="A0A0G1C881"/>
<proteinExistence type="predicted"/>
<comment type="caution">
    <text evidence="3">The sequence shown here is derived from an EMBL/GenBank/DDBJ whole genome shotgun (WGS) entry which is preliminary data.</text>
</comment>
<dbReference type="Gene3D" id="3.10.620.30">
    <property type="match status" value="1"/>
</dbReference>
<dbReference type="Pfam" id="PF01841">
    <property type="entry name" value="Transglut_core"/>
    <property type="match status" value="1"/>
</dbReference>
<dbReference type="SUPFAM" id="SSF54001">
    <property type="entry name" value="Cysteine proteinases"/>
    <property type="match status" value="1"/>
</dbReference>
<evidence type="ECO:0000313" key="3">
    <source>
        <dbReference type="EMBL" id="KKS81870.1"/>
    </source>
</evidence>
<evidence type="ECO:0000313" key="4">
    <source>
        <dbReference type="Proteomes" id="UP000034810"/>
    </source>
</evidence>
<protein>
    <recommendedName>
        <fullName evidence="2">Transglutaminase-like domain-containing protein</fullName>
    </recommendedName>
</protein>
<name>A0A0G1C881_9BACT</name>
<dbReference type="PROSITE" id="PS51257">
    <property type="entry name" value="PROKAR_LIPOPROTEIN"/>
    <property type="match status" value="1"/>
</dbReference>
<feature type="chain" id="PRO_5002536353" description="Transglutaminase-like domain-containing protein" evidence="1">
    <location>
        <begin position="20"/>
        <end position="422"/>
    </location>
</feature>
<gene>
    <name evidence="3" type="ORF">UV58_C0015G0004</name>
</gene>
<dbReference type="EMBL" id="LCFA01000015">
    <property type="protein sequence ID" value="KKS81870.1"/>
    <property type="molecule type" value="Genomic_DNA"/>
</dbReference>
<organism evidence="3 4">
    <name type="scientific">Candidatus Wolfebacteria bacterium GW2011_GWC1_43_10</name>
    <dbReference type="NCBI Taxonomy" id="1619011"/>
    <lineage>
        <taxon>Bacteria</taxon>
        <taxon>Candidatus Wolfeibacteriota</taxon>
    </lineage>
</organism>
<dbReference type="Proteomes" id="UP000034810">
    <property type="component" value="Unassembled WGS sequence"/>
</dbReference>
<feature type="domain" description="Transglutaminase-like" evidence="2">
    <location>
        <begin position="133"/>
        <end position="187"/>
    </location>
</feature>
<dbReference type="InterPro" id="IPR038765">
    <property type="entry name" value="Papain-like_cys_pep_sf"/>
</dbReference>
<feature type="signal peptide" evidence="1">
    <location>
        <begin position="1"/>
        <end position="19"/>
    </location>
</feature>
<sequence length="422" mass="47957">MKRACLVLFLILAAGCTWAQEKEAMMTPGERAVRKHIFRSSNADYPYPWFDPVPRTYDVSTSPDDPKMYLGQPIRYEWQGEQYPPELLAKVEELTFSLTDDYAKLIAIADWVKRSKAYKTTLYALWPPSIADIWRTPTGVCADSALELAAMLRSAGIPAIVFDSWNRWHTAVRAYVGGKWVIADATSEILDNSGPARIYESNDSRFIAAFQERPIGTLRNVSVPGTGQRVDYLTFFSYETVSGERDKYKGIGLDLAKIAFPVTNEFLYYNPDNRTFTKDKSKQKMHILYRIDGQNDLCLNNRGSLYANSLRFMVPGIFWRTVGYNRSSSEVRNVYMRGYIVTSLPTCGNFRVIYYFNNQDLNSPGDSQALAYAEIQLLSGSDFVVVKPQDLQPLPGVDIYYFQALVETLSKLPTYEQLGGRQ</sequence>
<evidence type="ECO:0000256" key="1">
    <source>
        <dbReference type="SAM" id="SignalP"/>
    </source>
</evidence>
<keyword evidence="1" id="KW-0732">Signal</keyword>
<reference evidence="3 4" key="1">
    <citation type="journal article" date="2015" name="Nature">
        <title>rRNA introns, odd ribosomes, and small enigmatic genomes across a large radiation of phyla.</title>
        <authorList>
            <person name="Brown C.T."/>
            <person name="Hug L.A."/>
            <person name="Thomas B.C."/>
            <person name="Sharon I."/>
            <person name="Castelle C.J."/>
            <person name="Singh A."/>
            <person name="Wilkins M.J."/>
            <person name="Williams K.H."/>
            <person name="Banfield J.F."/>
        </authorList>
    </citation>
    <scope>NUCLEOTIDE SEQUENCE [LARGE SCALE GENOMIC DNA]</scope>
</reference>
<evidence type="ECO:0000259" key="2">
    <source>
        <dbReference type="SMART" id="SM00460"/>
    </source>
</evidence>
<accession>A0A0G1C881</accession>